<feature type="domain" description="EAL" evidence="2">
    <location>
        <begin position="31"/>
        <end position="281"/>
    </location>
</feature>
<dbReference type="PANTHER" id="PTHR33121">
    <property type="entry name" value="CYCLIC DI-GMP PHOSPHODIESTERASE PDEF"/>
    <property type="match status" value="1"/>
</dbReference>
<dbReference type="Gene3D" id="3.20.20.450">
    <property type="entry name" value="EAL domain"/>
    <property type="match status" value="1"/>
</dbReference>
<dbReference type="InterPro" id="IPR001633">
    <property type="entry name" value="EAL_dom"/>
</dbReference>
<accession>A0A2M8IWH4</accession>
<dbReference type="CDD" id="cd01948">
    <property type="entry name" value="EAL"/>
    <property type="match status" value="1"/>
</dbReference>
<dbReference type="EMBL" id="PGTB01000132">
    <property type="protein sequence ID" value="PJE34877.1"/>
    <property type="molecule type" value="Genomic_DNA"/>
</dbReference>
<reference evidence="3 4" key="1">
    <citation type="journal article" date="2018" name="Int. J. Syst. Evol. Microbiol.">
        <title>Pseudooceanicola lipolyticus sp. nov., a marine alphaproteobacterium, reclassification of Oceanicola flagellatus as Pseudooceanicola flagellatus comb. nov. and emended description of the genus Pseudooceanicola.</title>
        <authorList>
            <person name="Huang M.-M."/>
            <person name="Guo L.-L."/>
            <person name="Wu Y.-H."/>
            <person name="Lai Q.-L."/>
            <person name="Shao Z.-Z."/>
            <person name="Wang C.-S."/>
            <person name="Wu M."/>
            <person name="Xu X.-W."/>
        </authorList>
    </citation>
    <scope>NUCLEOTIDE SEQUENCE [LARGE SCALE GENOMIC DNA]</scope>
    <source>
        <strain evidence="3 4">157</strain>
    </source>
</reference>
<dbReference type="GO" id="GO:0071111">
    <property type="term" value="F:cyclic-guanylate-specific phosphodiesterase activity"/>
    <property type="evidence" value="ECO:0007669"/>
    <property type="project" value="InterPro"/>
</dbReference>
<dbReference type="SMART" id="SM00052">
    <property type="entry name" value="EAL"/>
    <property type="match status" value="1"/>
</dbReference>
<organism evidence="3 4">
    <name type="scientific">Pseudooceanicola lipolyticus</name>
    <dbReference type="NCBI Taxonomy" id="2029104"/>
    <lineage>
        <taxon>Bacteria</taxon>
        <taxon>Pseudomonadati</taxon>
        <taxon>Pseudomonadota</taxon>
        <taxon>Alphaproteobacteria</taxon>
        <taxon>Rhodobacterales</taxon>
        <taxon>Paracoccaceae</taxon>
        <taxon>Pseudooceanicola</taxon>
    </lineage>
</organism>
<dbReference type="PANTHER" id="PTHR33121:SF79">
    <property type="entry name" value="CYCLIC DI-GMP PHOSPHODIESTERASE PDED-RELATED"/>
    <property type="match status" value="1"/>
</dbReference>
<feature type="region of interest" description="Disordered" evidence="1">
    <location>
        <begin position="1"/>
        <end position="25"/>
    </location>
</feature>
<name>A0A2M8IWH4_9RHOB</name>
<dbReference type="OrthoDB" id="23692at2"/>
<dbReference type="RefSeq" id="WP_100164194.1">
    <property type="nucleotide sequence ID" value="NZ_PGTB01000132.1"/>
</dbReference>
<evidence type="ECO:0000256" key="1">
    <source>
        <dbReference type="SAM" id="MobiDB-lite"/>
    </source>
</evidence>
<comment type="caution">
    <text evidence="3">The sequence shown here is derived from an EMBL/GenBank/DDBJ whole genome shotgun (WGS) entry which is preliminary data.</text>
</comment>
<dbReference type="Proteomes" id="UP000231553">
    <property type="component" value="Unassembled WGS sequence"/>
</dbReference>
<evidence type="ECO:0000313" key="3">
    <source>
        <dbReference type="EMBL" id="PJE34877.1"/>
    </source>
</evidence>
<dbReference type="InterPro" id="IPR050706">
    <property type="entry name" value="Cyclic-di-GMP_PDE-like"/>
</dbReference>
<keyword evidence="4" id="KW-1185">Reference proteome</keyword>
<protein>
    <submittedName>
        <fullName evidence="3">EAL domain-containing protein</fullName>
    </submittedName>
</protein>
<dbReference type="PROSITE" id="PS50883">
    <property type="entry name" value="EAL"/>
    <property type="match status" value="1"/>
</dbReference>
<dbReference type="Pfam" id="PF00563">
    <property type="entry name" value="EAL"/>
    <property type="match status" value="1"/>
</dbReference>
<dbReference type="InterPro" id="IPR035919">
    <property type="entry name" value="EAL_sf"/>
</dbReference>
<sequence>MAHDREHITAAPRPHPGGTDSPLSAAMVGRDRKLMTIVASAIRHREVILAHQPVVQARNPGQVAFYEAFARVLDDTGRPIPARDFMPRIAATELGRQLDCLALDLGLRLLAERPEIRLSINMSARSIGYRDWGTTLERHLGADDTLGERLMLEIGESSAMAVPELVLDFMDQMQPHGIAFALDNFGTGPTILRHLRDFLFDAVKIDGEFIRGIHANLDNHALVRTLIAIAREFDMLVIAEHVEEQADADFLIAARVDCLQGYLYGAPKLIPVAAANTVRARRA</sequence>
<evidence type="ECO:0000313" key="4">
    <source>
        <dbReference type="Proteomes" id="UP000231553"/>
    </source>
</evidence>
<proteinExistence type="predicted"/>
<dbReference type="AlphaFoldDB" id="A0A2M8IWH4"/>
<dbReference type="SUPFAM" id="SSF141868">
    <property type="entry name" value="EAL domain-like"/>
    <property type="match status" value="1"/>
</dbReference>
<evidence type="ECO:0000259" key="2">
    <source>
        <dbReference type="PROSITE" id="PS50883"/>
    </source>
</evidence>
<gene>
    <name evidence="3" type="ORF">CVM52_20000</name>
</gene>